<feature type="transmembrane region" description="Helical" evidence="8">
    <location>
        <begin position="101"/>
        <end position="120"/>
    </location>
</feature>
<evidence type="ECO:0000256" key="5">
    <source>
        <dbReference type="ARBA" id="ARBA00022989"/>
    </source>
</evidence>
<proteinExistence type="inferred from homology"/>
<keyword evidence="4 8" id="KW-0812">Transmembrane</keyword>
<dbReference type="Proteomes" id="UP000198625">
    <property type="component" value="Unassembled WGS sequence"/>
</dbReference>
<keyword evidence="10" id="KW-1185">Reference proteome</keyword>
<dbReference type="EMBL" id="FNQE01000019">
    <property type="protein sequence ID" value="SDZ10223.1"/>
    <property type="molecule type" value="Genomic_DNA"/>
</dbReference>
<keyword evidence="7 9" id="KW-0808">Transferase</keyword>
<dbReference type="Pfam" id="PF03062">
    <property type="entry name" value="MBOAT"/>
    <property type="match status" value="1"/>
</dbReference>
<gene>
    <name evidence="9" type="ORF">SAMN05660462_01858</name>
</gene>
<keyword evidence="7 9" id="KW-0012">Acyltransferase</keyword>
<feature type="transmembrane region" description="Helical" evidence="8">
    <location>
        <begin position="462"/>
        <end position="481"/>
    </location>
</feature>
<evidence type="ECO:0000256" key="1">
    <source>
        <dbReference type="ARBA" id="ARBA00004651"/>
    </source>
</evidence>
<comment type="similarity">
    <text evidence="2 7">Belongs to the membrane-bound acyltransferase family.</text>
</comment>
<dbReference type="InterPro" id="IPR004299">
    <property type="entry name" value="MBOAT_fam"/>
</dbReference>
<dbReference type="STRING" id="415015.SAMN05660462_01858"/>
<keyword evidence="5 8" id="KW-1133">Transmembrane helix</keyword>
<evidence type="ECO:0000256" key="8">
    <source>
        <dbReference type="SAM" id="Phobius"/>
    </source>
</evidence>
<dbReference type="PANTHER" id="PTHR13285:SF18">
    <property type="entry name" value="PROTEIN-CYSTEINE N-PALMITOYLTRANSFERASE RASP"/>
    <property type="match status" value="1"/>
</dbReference>
<comment type="subcellular location">
    <subcellularLocation>
        <location evidence="1">Cell membrane</location>
        <topology evidence="1">Multi-pass membrane protein</topology>
    </subcellularLocation>
</comment>
<keyword evidence="6 7" id="KW-0472">Membrane</keyword>
<protein>
    <submittedName>
        <fullName evidence="9">D-alanyl-lipoteichoic acid acyltransferase DltB, MBOAT superfamily</fullName>
    </submittedName>
</protein>
<accession>A0A1H3QAD2</accession>
<feature type="transmembrane region" description="Helical" evidence="8">
    <location>
        <begin position="141"/>
        <end position="162"/>
    </location>
</feature>
<dbReference type="GO" id="GO:0005886">
    <property type="term" value="C:plasma membrane"/>
    <property type="evidence" value="ECO:0007669"/>
    <property type="project" value="UniProtKB-SubCell"/>
</dbReference>
<reference evidence="9 10" key="1">
    <citation type="submission" date="2016-10" db="EMBL/GenBank/DDBJ databases">
        <authorList>
            <person name="de Groot N.N."/>
        </authorList>
    </citation>
    <scope>NUCLEOTIDE SEQUENCE [LARGE SCALE GENOMIC DNA]</scope>
    <source>
        <strain evidence="9 10">DSM 21650</strain>
    </source>
</reference>
<dbReference type="PANTHER" id="PTHR13285">
    <property type="entry name" value="ACYLTRANSFERASE"/>
    <property type="match status" value="1"/>
</dbReference>
<evidence type="ECO:0000256" key="7">
    <source>
        <dbReference type="PIRNR" id="PIRNR016636"/>
    </source>
</evidence>
<dbReference type="AlphaFoldDB" id="A0A1H3QAD2"/>
<evidence type="ECO:0000313" key="10">
    <source>
        <dbReference type="Proteomes" id="UP000198625"/>
    </source>
</evidence>
<dbReference type="InterPro" id="IPR051085">
    <property type="entry name" value="MB_O-acyltransferase"/>
</dbReference>
<organism evidence="9 10">
    <name type="scientific">Proteiniborus ethanoligenes</name>
    <dbReference type="NCBI Taxonomy" id="415015"/>
    <lineage>
        <taxon>Bacteria</taxon>
        <taxon>Bacillati</taxon>
        <taxon>Bacillota</taxon>
        <taxon>Clostridia</taxon>
        <taxon>Eubacteriales</taxon>
        <taxon>Proteiniborus</taxon>
    </lineage>
</organism>
<feature type="transmembrane region" description="Helical" evidence="8">
    <location>
        <begin position="348"/>
        <end position="365"/>
    </location>
</feature>
<evidence type="ECO:0000256" key="2">
    <source>
        <dbReference type="ARBA" id="ARBA00010323"/>
    </source>
</evidence>
<evidence type="ECO:0000256" key="3">
    <source>
        <dbReference type="ARBA" id="ARBA00022475"/>
    </source>
</evidence>
<dbReference type="InterPro" id="IPR028362">
    <property type="entry name" value="AlgI"/>
</dbReference>
<sequence>MLFTSYSFIIFISLLFLIYYIIPKKFQWMLLLGASYLFYSFAGVKYLLYILLTTVSTYVVSIKIGNLHKTQSEYLAKYKNELSREEKKEYRASIKSIQWKWLLFCLFLNFGVLAVVKYANFTIANINFIVQALGSEKQLSFLNLALPMGISFYTFQTMGYIIDVYRGKYPPEKNLFKLGLFVSFFPQLVQGPISRFDELSQTLLGEHEYSSRNISFGLQRILWGYFKKLVIADRILVAVNTIIRNPEIYDGVFVLVGMLFYAFQLYADFTGGIDITIGIAEVLGIKVKENFERPYFSKSIVEYWRRWHISLGSWFREYVFYPISVSKPMLELSKSSRRKLGDAMGKRVPVYISTIVVWFITGIWHGAHWNFVVWGLMNCLVIIVSQELEPFYGWFHNKFNVMHTFAFRLFQVIRTVLLMSSLRLLDCYRDVPTAFRMFGTMFTKFNISEIFSGKLMNLGLGIADYALLLASLVILLTVSLIQRSGSVRCKLAEKPHLVRYLVYYALFISILVVGAYGVGYDSSQFIYNQF</sequence>
<name>A0A1H3QAD2_9FIRM</name>
<feature type="transmembrane region" description="Helical" evidence="8">
    <location>
        <begin position="29"/>
        <end position="52"/>
    </location>
</feature>
<dbReference type="PIRSF" id="PIRSF016636">
    <property type="entry name" value="AlgI_DltB"/>
    <property type="match status" value="1"/>
</dbReference>
<dbReference type="OrthoDB" id="9805788at2"/>
<dbReference type="GO" id="GO:0016746">
    <property type="term" value="F:acyltransferase activity"/>
    <property type="evidence" value="ECO:0007669"/>
    <property type="project" value="UniProtKB-KW"/>
</dbReference>
<dbReference type="GO" id="GO:0042121">
    <property type="term" value="P:alginic acid biosynthetic process"/>
    <property type="evidence" value="ECO:0007669"/>
    <property type="project" value="InterPro"/>
</dbReference>
<dbReference type="PIRSF" id="PIRSF500217">
    <property type="entry name" value="AlgI"/>
    <property type="match status" value="1"/>
</dbReference>
<feature type="transmembrane region" description="Helical" evidence="8">
    <location>
        <begin position="6"/>
        <end position="22"/>
    </location>
</feature>
<evidence type="ECO:0000313" key="9">
    <source>
        <dbReference type="EMBL" id="SDZ10223.1"/>
    </source>
</evidence>
<evidence type="ECO:0000256" key="4">
    <source>
        <dbReference type="ARBA" id="ARBA00022692"/>
    </source>
</evidence>
<dbReference type="InterPro" id="IPR024194">
    <property type="entry name" value="Ac/AlaTfrase_AlgI/DltB"/>
</dbReference>
<keyword evidence="3 7" id="KW-1003">Cell membrane</keyword>
<feature type="transmembrane region" description="Helical" evidence="8">
    <location>
        <begin position="501"/>
        <end position="520"/>
    </location>
</feature>
<evidence type="ECO:0000256" key="6">
    <source>
        <dbReference type="ARBA" id="ARBA00023136"/>
    </source>
</evidence>